<evidence type="ECO:0000313" key="3">
    <source>
        <dbReference type="EMBL" id="RJF75753.1"/>
    </source>
</evidence>
<evidence type="ECO:0000256" key="1">
    <source>
        <dbReference type="ARBA" id="ARBA00009981"/>
    </source>
</evidence>
<protein>
    <recommendedName>
        <fullName evidence="2">Antitoxin</fullName>
    </recommendedName>
</protein>
<dbReference type="InterPro" id="IPR006442">
    <property type="entry name" value="Antitoxin_Phd/YefM"/>
</dbReference>
<dbReference type="AlphaFoldDB" id="A0A418VI38"/>
<comment type="function">
    <text evidence="2">Antitoxin component of a type II toxin-antitoxin (TA) system.</text>
</comment>
<evidence type="ECO:0000313" key="4">
    <source>
        <dbReference type="Proteomes" id="UP000285523"/>
    </source>
</evidence>
<dbReference type="Proteomes" id="UP000285523">
    <property type="component" value="Unassembled WGS sequence"/>
</dbReference>
<comment type="caution">
    <text evidence="3">The sequence shown here is derived from an EMBL/GenBank/DDBJ whole genome shotgun (WGS) entry which is preliminary data.</text>
</comment>
<comment type="similarity">
    <text evidence="1 2">Belongs to the phD/YefM antitoxin family.</text>
</comment>
<reference evidence="3 4" key="1">
    <citation type="submission" date="2018-09" db="EMBL/GenBank/DDBJ databases">
        <title>Draft genome sequence of Rhodopseudomonas palustris 2.1.18.</title>
        <authorList>
            <person name="Robertson S.L."/>
            <person name="Meyer T.E."/>
            <person name="Kyndt J.A."/>
        </authorList>
    </citation>
    <scope>NUCLEOTIDE SEQUENCE [LARGE SCALE GENOMIC DNA]</scope>
    <source>
        <strain evidence="3 4">2.1.18</strain>
    </source>
</reference>
<name>A0A418VI38_RHOPL</name>
<dbReference type="EMBL" id="QYYD01000007">
    <property type="protein sequence ID" value="RJF75753.1"/>
    <property type="molecule type" value="Genomic_DNA"/>
</dbReference>
<dbReference type="InterPro" id="IPR036165">
    <property type="entry name" value="YefM-like_sf"/>
</dbReference>
<dbReference type="RefSeq" id="WP_119856084.1">
    <property type="nucleotide sequence ID" value="NZ_QYYD01000007.1"/>
</dbReference>
<sequence>MKHVSLADARANITELLDEVERGETITISRDGGRSVAVAPPFEESNREDARRAIEELKELRKKSGPATAEEIIAWRDEGRRF</sequence>
<proteinExistence type="inferred from homology"/>
<dbReference type="OrthoDB" id="9800503at2"/>
<dbReference type="Gene3D" id="3.40.1620.10">
    <property type="entry name" value="YefM-like domain"/>
    <property type="match status" value="1"/>
</dbReference>
<evidence type="ECO:0000256" key="2">
    <source>
        <dbReference type="RuleBase" id="RU362080"/>
    </source>
</evidence>
<organism evidence="3 4">
    <name type="scientific">Rhodopseudomonas palustris</name>
    <dbReference type="NCBI Taxonomy" id="1076"/>
    <lineage>
        <taxon>Bacteria</taxon>
        <taxon>Pseudomonadati</taxon>
        <taxon>Pseudomonadota</taxon>
        <taxon>Alphaproteobacteria</taxon>
        <taxon>Hyphomicrobiales</taxon>
        <taxon>Nitrobacteraceae</taxon>
        <taxon>Rhodopseudomonas</taxon>
    </lineage>
</organism>
<dbReference type="NCBIfam" id="TIGR01552">
    <property type="entry name" value="phd_fam"/>
    <property type="match status" value="1"/>
</dbReference>
<gene>
    <name evidence="3" type="ORF">D4Q52_08300</name>
</gene>
<dbReference type="SUPFAM" id="SSF143120">
    <property type="entry name" value="YefM-like"/>
    <property type="match status" value="1"/>
</dbReference>
<accession>A0A418VI38</accession>
<dbReference type="Pfam" id="PF02604">
    <property type="entry name" value="PhdYeFM_antitox"/>
    <property type="match status" value="1"/>
</dbReference>